<dbReference type="SUPFAM" id="SSF56935">
    <property type="entry name" value="Porins"/>
    <property type="match status" value="1"/>
</dbReference>
<evidence type="ECO:0000259" key="15">
    <source>
        <dbReference type="Pfam" id="PF07715"/>
    </source>
</evidence>
<proteinExistence type="inferred from homology"/>
<keyword evidence="7 10" id="KW-0472">Membrane</keyword>
<evidence type="ECO:0000256" key="6">
    <source>
        <dbReference type="ARBA" id="ARBA00023077"/>
    </source>
</evidence>
<dbReference type="PROSITE" id="PS52016">
    <property type="entry name" value="TONB_DEPENDENT_REC_3"/>
    <property type="match status" value="1"/>
</dbReference>
<dbReference type="InterPro" id="IPR036942">
    <property type="entry name" value="Beta-barrel_TonB_sf"/>
</dbReference>
<dbReference type="InterPro" id="IPR000531">
    <property type="entry name" value="Beta-barrel_TonB"/>
</dbReference>
<dbReference type="Pfam" id="PF07715">
    <property type="entry name" value="Plug"/>
    <property type="match status" value="1"/>
</dbReference>
<evidence type="ECO:0000256" key="8">
    <source>
        <dbReference type="ARBA" id="ARBA00023170"/>
    </source>
</evidence>
<keyword evidence="5 10" id="KW-0812">Transmembrane</keyword>
<comment type="similarity">
    <text evidence="2 10 11">Belongs to the TonB-dependent receptor family.</text>
</comment>
<evidence type="ECO:0000256" key="10">
    <source>
        <dbReference type="PROSITE-ProRule" id="PRU01360"/>
    </source>
</evidence>
<evidence type="ECO:0000313" key="17">
    <source>
        <dbReference type="Proteomes" id="UP000196342"/>
    </source>
</evidence>
<sequence>MRKKQLVVALAMAGIGVNAPMAWAADEAASGELDRVEVTGSNIKRSIKQEKALPVTIVRTEEMTKQGFTTVEQVVNSLASNQSALVGASSVQTVSGGASYASLRGLGSQYTLVLLDGRRVASQAISGIATDLNAIPLSAIERIEVLRDGASAIYGTDAIGGVINFITKRSYTGLTVGGELLSTEHSGGNSGSVSLTGGVGDLAKDGWNAYGSLSYQKNQRVTTMERSFANKYLTADNLSGSVFPSNFIYKGQAYNPAAPKCQPPYAQPLDGNSCGEMSTLFMDLTPDVEQMSVIGKATKQLGDHTLSLQYLGSRNISTTRISPTPLAKIVTLQAGDKYYPTTLPDGTATDGSPVVLNSRSVPLGPRTTKSTSDTQRLAFNAEGLLAGWDYRGGAVYSENKTVINYKDGYANETLIKQAFKNGTINPFGDSAPGAWDSVRLYGDGWIAKYTTALGDFKASKELFALPAGMVAMAMGAEIRHEKLDSQIQDTAHNAIGSGIADSQSTSGQRNVSAMYAEADIPVIKGLDVQLAARFDHYSDFGNSFNPKIAFKYQPASQVMFRGSASKGFRAPSLYDVFMPDSKTYSANKFNDPVRCPGGTPANGGNKAQDCNQQFMVLQGGSRTLSPEKASSLTFGIVIEPTKSITASADFWWTMVQNTINTLDPGAIFADPAKYADRFVRNADGSLDYVKTPTENLGNLSAAGVDVSFAFRFPKSTYGDFGINLDGTYTSKYVQQLERGGTYFSPLGGWYQDILLPTLRWKHSLTFSWARAGWSAQLVQNYSSGYTDMNPNDEGHNVKPYSNWNLSGSYVWNKKLTLTAGVKNLFDQEPPFSNQTKSFQFGYDPVLADPVGRAFFLKASYKL</sequence>
<evidence type="ECO:0000259" key="14">
    <source>
        <dbReference type="Pfam" id="PF00593"/>
    </source>
</evidence>
<dbReference type="InterPro" id="IPR039426">
    <property type="entry name" value="TonB-dep_rcpt-like"/>
</dbReference>
<organism evidence="16 17">
    <name type="scientific">Chromobacterium violaceum</name>
    <dbReference type="NCBI Taxonomy" id="536"/>
    <lineage>
        <taxon>Bacteria</taxon>
        <taxon>Pseudomonadati</taxon>
        <taxon>Pseudomonadota</taxon>
        <taxon>Betaproteobacteria</taxon>
        <taxon>Neisseriales</taxon>
        <taxon>Chromobacteriaceae</taxon>
        <taxon>Chromobacterium</taxon>
    </lineage>
</organism>
<dbReference type="PANTHER" id="PTHR47234:SF2">
    <property type="entry name" value="TONB-DEPENDENT RECEPTOR"/>
    <property type="match status" value="1"/>
</dbReference>
<feature type="signal peptide" evidence="13">
    <location>
        <begin position="1"/>
        <end position="24"/>
    </location>
</feature>
<name>A0A202B244_CHRVL</name>
<comment type="caution">
    <text evidence="16">The sequence shown here is derived from an EMBL/GenBank/DDBJ whole genome shotgun (WGS) entry which is preliminary data.</text>
</comment>
<dbReference type="Proteomes" id="UP000196342">
    <property type="component" value="Unassembled WGS sequence"/>
</dbReference>
<evidence type="ECO:0000256" key="7">
    <source>
        <dbReference type="ARBA" id="ARBA00023136"/>
    </source>
</evidence>
<evidence type="ECO:0000256" key="9">
    <source>
        <dbReference type="ARBA" id="ARBA00023237"/>
    </source>
</evidence>
<feature type="domain" description="TonB-dependent receptor-like beta-barrel" evidence="14">
    <location>
        <begin position="338"/>
        <end position="824"/>
    </location>
</feature>
<comment type="subcellular location">
    <subcellularLocation>
        <location evidence="1 10">Cell outer membrane</location>
        <topology evidence="1 10">Multi-pass membrane protein</topology>
    </subcellularLocation>
</comment>
<keyword evidence="6 11" id="KW-0798">TonB box</keyword>
<accession>A0A202B244</accession>
<evidence type="ECO:0000256" key="5">
    <source>
        <dbReference type="ARBA" id="ARBA00022692"/>
    </source>
</evidence>
<dbReference type="InterPro" id="IPR012910">
    <property type="entry name" value="Plug_dom"/>
</dbReference>
<protein>
    <recommendedName>
        <fullName evidence="18">TonB-dependent receptor</fullName>
    </recommendedName>
</protein>
<dbReference type="GO" id="GO:0009279">
    <property type="term" value="C:cell outer membrane"/>
    <property type="evidence" value="ECO:0007669"/>
    <property type="project" value="UniProtKB-SubCell"/>
</dbReference>
<dbReference type="Gene3D" id="2.170.130.10">
    <property type="entry name" value="TonB-dependent receptor, plug domain"/>
    <property type="match status" value="1"/>
</dbReference>
<evidence type="ECO:0000256" key="12">
    <source>
        <dbReference type="SAM" id="MobiDB-lite"/>
    </source>
</evidence>
<evidence type="ECO:0000256" key="13">
    <source>
        <dbReference type="SAM" id="SignalP"/>
    </source>
</evidence>
<keyword evidence="9 10" id="KW-0998">Cell outer membrane</keyword>
<keyword evidence="13" id="KW-0732">Signal</keyword>
<keyword evidence="17" id="KW-1185">Reference proteome</keyword>
<evidence type="ECO:0000313" key="16">
    <source>
        <dbReference type="EMBL" id="OVE45555.1"/>
    </source>
</evidence>
<keyword evidence="8" id="KW-0675">Receptor</keyword>
<feature type="domain" description="TonB-dependent receptor plug" evidence="15">
    <location>
        <begin position="49"/>
        <end position="162"/>
    </location>
</feature>
<evidence type="ECO:0000256" key="11">
    <source>
        <dbReference type="RuleBase" id="RU003357"/>
    </source>
</evidence>
<evidence type="ECO:0000256" key="4">
    <source>
        <dbReference type="ARBA" id="ARBA00022452"/>
    </source>
</evidence>
<dbReference type="Gene3D" id="2.40.170.20">
    <property type="entry name" value="TonB-dependent receptor, beta-barrel domain"/>
    <property type="match status" value="1"/>
</dbReference>
<dbReference type="RefSeq" id="WP_087698930.1">
    <property type="nucleotide sequence ID" value="NZ_JABXOB010000030.1"/>
</dbReference>
<evidence type="ECO:0000256" key="3">
    <source>
        <dbReference type="ARBA" id="ARBA00022448"/>
    </source>
</evidence>
<dbReference type="PANTHER" id="PTHR47234">
    <property type="match status" value="1"/>
</dbReference>
<dbReference type="EMBL" id="NHOO01000036">
    <property type="protein sequence ID" value="OVE45555.1"/>
    <property type="molecule type" value="Genomic_DNA"/>
</dbReference>
<evidence type="ECO:0008006" key="18">
    <source>
        <dbReference type="Google" id="ProtNLM"/>
    </source>
</evidence>
<gene>
    <name evidence="16" type="ORF">CBW21_22635</name>
</gene>
<dbReference type="AlphaFoldDB" id="A0A202B244"/>
<dbReference type="CDD" id="cd01347">
    <property type="entry name" value="ligand_gated_channel"/>
    <property type="match status" value="1"/>
</dbReference>
<dbReference type="Pfam" id="PF00593">
    <property type="entry name" value="TonB_dep_Rec_b-barrel"/>
    <property type="match status" value="1"/>
</dbReference>
<evidence type="ECO:0000256" key="2">
    <source>
        <dbReference type="ARBA" id="ARBA00009810"/>
    </source>
</evidence>
<keyword evidence="3 10" id="KW-0813">Transport</keyword>
<evidence type="ECO:0000256" key="1">
    <source>
        <dbReference type="ARBA" id="ARBA00004571"/>
    </source>
</evidence>
<reference evidence="16 17" key="1">
    <citation type="submission" date="2017-05" db="EMBL/GenBank/DDBJ databases">
        <title>Chromobacterium violaceum GHPS1 isolated from Hydrocarbon polluted soil in French Guiana display an awesome secondary metabolite arsenal and a battery of drug and heavy-metal-resistance and detoxification of xenobiotics proteins.</title>
        <authorList>
            <person name="Belbahri L."/>
        </authorList>
    </citation>
    <scope>NUCLEOTIDE SEQUENCE [LARGE SCALE GENOMIC DNA]</scope>
    <source>
        <strain evidence="16 17">GHPS1</strain>
    </source>
</reference>
<feature type="chain" id="PRO_5012216645" description="TonB-dependent receptor" evidence="13">
    <location>
        <begin position="25"/>
        <end position="862"/>
    </location>
</feature>
<feature type="region of interest" description="Disordered" evidence="12">
    <location>
        <begin position="344"/>
        <end position="372"/>
    </location>
</feature>
<keyword evidence="4 10" id="KW-1134">Transmembrane beta strand</keyword>
<dbReference type="InterPro" id="IPR037066">
    <property type="entry name" value="Plug_dom_sf"/>
</dbReference>